<dbReference type="PROSITE" id="PS51192">
    <property type="entry name" value="HELICASE_ATP_BIND_1"/>
    <property type="match status" value="1"/>
</dbReference>
<protein>
    <recommendedName>
        <fullName evidence="1">Helicase ATP-binding domain-containing protein</fullName>
    </recommendedName>
</protein>
<dbReference type="GO" id="GO:0016787">
    <property type="term" value="F:hydrolase activity"/>
    <property type="evidence" value="ECO:0007669"/>
    <property type="project" value="InterPro"/>
</dbReference>
<evidence type="ECO:0000259" key="1">
    <source>
        <dbReference type="PROSITE" id="PS51192"/>
    </source>
</evidence>
<accession>A0A6C0CGA9</accession>
<dbReference type="GO" id="GO:0005524">
    <property type="term" value="F:ATP binding"/>
    <property type="evidence" value="ECO:0007669"/>
    <property type="project" value="InterPro"/>
</dbReference>
<dbReference type="SMART" id="SM00490">
    <property type="entry name" value="HELICc"/>
    <property type="match status" value="1"/>
</dbReference>
<reference evidence="2" key="1">
    <citation type="journal article" date="2020" name="Nature">
        <title>Giant virus diversity and host interactions through global metagenomics.</title>
        <authorList>
            <person name="Schulz F."/>
            <person name="Roux S."/>
            <person name="Paez-Espino D."/>
            <person name="Jungbluth S."/>
            <person name="Walsh D.A."/>
            <person name="Denef V.J."/>
            <person name="McMahon K.D."/>
            <person name="Konstantinidis K.T."/>
            <person name="Eloe-Fadrosh E.A."/>
            <person name="Kyrpides N.C."/>
            <person name="Woyke T."/>
        </authorList>
    </citation>
    <scope>NUCLEOTIDE SEQUENCE</scope>
    <source>
        <strain evidence="2">GVMAG-M-3300020595-32</strain>
    </source>
</reference>
<dbReference type="AlphaFoldDB" id="A0A6C0CGA9"/>
<dbReference type="SMART" id="SM00487">
    <property type="entry name" value="DEXDc"/>
    <property type="match status" value="1"/>
</dbReference>
<dbReference type="InterPro" id="IPR027417">
    <property type="entry name" value="P-loop_NTPase"/>
</dbReference>
<proteinExistence type="predicted"/>
<dbReference type="Pfam" id="PF00271">
    <property type="entry name" value="Helicase_C"/>
    <property type="match status" value="1"/>
</dbReference>
<dbReference type="InterPro" id="IPR014001">
    <property type="entry name" value="Helicase_ATP-bd"/>
</dbReference>
<sequence>MSYSQLMKLEFEELYQMYDNSNDDKEKLLLQKVVEDKEPPKADPNFTPFPQNNDPNLQEILFEKKEFNSNQLFLDSTGTDQCNGEFSIKPHQIVLKNFMNKESPYKSLLVYHGVGVGKTCSGLTIAENFRDIYARPDRKIVILSSKNIQIGWKKTIYTPERGSNQCTGDSFTNSSVKEGRQVNKLIKQYYEIMAYQSFSNFVKRKQDEYVRSLPQEEKLSGRVRWIKEYFSDRLFIIDEVHNIRDEQGNEDMRDAVKTIEQILTHSENLRLVMLTATPMYNKATEIIWMLNMMLLNDNKTTINYSDVFDKKGELTGDGHRLLYDKSKGYISYLRGENPITFPLRLTPKYLKDRNNSLLYPLYTKDKDNSIMFGSKRPKLDLSGKSIKSADKFKFLELFGSKIRGLQEKVYNYAINDIIKKKPDLDLSNQGVDNVMLFQLSNFVYPIANIDLEGEMDVSEFYGNKGLTNSLSRKGQTYAYKEKGYPFFDRDFIKNHSAKMNTLLNCIDNSEGIVFIYTNYIDSGTIPLQLMLEHNGYKPYDKRKLLSFPDYKPSLDKHSCKRELMSYNGLTKSEAGDDFKQATFMVIDGSSNKKELAEQLNIVTSKGNGAGQRIKVILGTVAASEGLDFKRIRNVHILDPWYHLNRIEQTIGRGIRFCSHADLDETKRNVTVYLHASTLNTDRESIDTYIYRYAENKSVQIGEVETILKENAIDRYLYENVNVISQNSLNKVKVKPSLNQSKEILVDPTDKAYSKVCSYMSDCDYNKDLNIDYDVDLNKDTFLDVYSKNAIQNIKKKISQLYSDFYVFRLDSILGLMNEYGFTYDEMIYQALSEMINEKYVIYSKSKSSGYIINRGEYYIFQPFLYEDSYLPLQYRINYNEIKQTVIKLDRVMKYTDKPVFSNSYTLDSIMNIYGDTIPDYVDENFITIIDQLTEIYSELDLYHTTTLCYVFDRCNLNDKCGILYANLKYAELIESKYHSEFKNMLEPYLIYSNKDEYYFGEEKRYYKNLKLFGFYLYFQDKPLFFEYYNEEIQVCDEVQLVNIEKSLKRFKTSQIGKVYKKHSSLWGYSIKRIKNKEEETVFKFVQPGTKDIKFPPGPGNVCIENNLGSSKERIKQMVEQYFPELSGILQPYLSKNKKEGNKPELCLILELAFRYKPDISYYSMDQVWLKYL</sequence>
<dbReference type="GO" id="GO:0003677">
    <property type="term" value="F:DNA binding"/>
    <property type="evidence" value="ECO:0007669"/>
    <property type="project" value="InterPro"/>
</dbReference>
<evidence type="ECO:0000313" key="2">
    <source>
        <dbReference type="EMBL" id="QHT02654.1"/>
    </source>
</evidence>
<organism evidence="2">
    <name type="scientific">viral metagenome</name>
    <dbReference type="NCBI Taxonomy" id="1070528"/>
    <lineage>
        <taxon>unclassified sequences</taxon>
        <taxon>metagenomes</taxon>
        <taxon>organismal metagenomes</taxon>
    </lineage>
</organism>
<dbReference type="Pfam" id="PF04851">
    <property type="entry name" value="ResIII"/>
    <property type="match status" value="1"/>
</dbReference>
<dbReference type="InterPro" id="IPR006935">
    <property type="entry name" value="Helicase/UvrB_N"/>
</dbReference>
<dbReference type="EMBL" id="MN739396">
    <property type="protein sequence ID" value="QHT02654.1"/>
    <property type="molecule type" value="Genomic_DNA"/>
</dbReference>
<name>A0A6C0CGA9_9ZZZZ</name>
<dbReference type="CDD" id="cd18785">
    <property type="entry name" value="SF2_C"/>
    <property type="match status" value="1"/>
</dbReference>
<dbReference type="InterPro" id="IPR001650">
    <property type="entry name" value="Helicase_C-like"/>
</dbReference>
<dbReference type="SUPFAM" id="SSF52540">
    <property type="entry name" value="P-loop containing nucleoside triphosphate hydrolases"/>
    <property type="match status" value="2"/>
</dbReference>
<dbReference type="Gene3D" id="3.40.50.300">
    <property type="entry name" value="P-loop containing nucleotide triphosphate hydrolases"/>
    <property type="match status" value="2"/>
</dbReference>
<feature type="domain" description="Helicase ATP-binding" evidence="1">
    <location>
        <begin position="224"/>
        <end position="296"/>
    </location>
</feature>